<dbReference type="EMBL" id="CM042009">
    <property type="protein sequence ID" value="KAI3792663.1"/>
    <property type="molecule type" value="Genomic_DNA"/>
</dbReference>
<name>A0ACB9HBG5_CICIN</name>
<reference evidence="2" key="1">
    <citation type="journal article" date="2022" name="Mol. Ecol. Resour.">
        <title>The genomes of chicory, endive, great burdock and yacon provide insights into Asteraceae palaeo-polyploidization history and plant inulin production.</title>
        <authorList>
            <person name="Fan W."/>
            <person name="Wang S."/>
            <person name="Wang H."/>
            <person name="Wang A."/>
            <person name="Jiang F."/>
            <person name="Liu H."/>
            <person name="Zhao H."/>
            <person name="Xu D."/>
            <person name="Zhang Y."/>
        </authorList>
    </citation>
    <scope>NUCLEOTIDE SEQUENCE [LARGE SCALE GENOMIC DNA]</scope>
    <source>
        <strain evidence="2">cv. Punajuju</strain>
    </source>
</reference>
<accession>A0ACB9HBG5</accession>
<reference evidence="1 2" key="2">
    <citation type="journal article" date="2022" name="Mol. Ecol. Resour.">
        <title>The genomes of chicory, endive, great burdock and yacon provide insights into Asteraceae paleo-polyploidization history and plant inulin production.</title>
        <authorList>
            <person name="Fan W."/>
            <person name="Wang S."/>
            <person name="Wang H."/>
            <person name="Wang A."/>
            <person name="Jiang F."/>
            <person name="Liu H."/>
            <person name="Zhao H."/>
            <person name="Xu D."/>
            <person name="Zhang Y."/>
        </authorList>
    </citation>
    <scope>NUCLEOTIDE SEQUENCE [LARGE SCALE GENOMIC DNA]</scope>
    <source>
        <strain evidence="2">cv. Punajuju</strain>
        <tissue evidence="1">Leaves</tissue>
    </source>
</reference>
<proteinExistence type="predicted"/>
<sequence>MKFIKKQRLWYASGNGGKKGGGGGAGGNIPVQMNGGGKKGGDAGGAGNNGGNQNQSGGGGKNGGIWSIVLAIRINIVISASISAIYEVFQKCFQRIRIEIGKLETRQFFDGILIGCEEVDVANEDKPLEMEIGEFTGFDIDRKAVE</sequence>
<gene>
    <name evidence="1" type="ORF">L2E82_06551</name>
</gene>
<comment type="caution">
    <text evidence="1">The sequence shown here is derived from an EMBL/GenBank/DDBJ whole genome shotgun (WGS) entry which is preliminary data.</text>
</comment>
<organism evidence="1 2">
    <name type="scientific">Cichorium intybus</name>
    <name type="common">Chicory</name>
    <dbReference type="NCBI Taxonomy" id="13427"/>
    <lineage>
        <taxon>Eukaryota</taxon>
        <taxon>Viridiplantae</taxon>
        <taxon>Streptophyta</taxon>
        <taxon>Embryophyta</taxon>
        <taxon>Tracheophyta</taxon>
        <taxon>Spermatophyta</taxon>
        <taxon>Magnoliopsida</taxon>
        <taxon>eudicotyledons</taxon>
        <taxon>Gunneridae</taxon>
        <taxon>Pentapetalae</taxon>
        <taxon>asterids</taxon>
        <taxon>campanulids</taxon>
        <taxon>Asterales</taxon>
        <taxon>Asteraceae</taxon>
        <taxon>Cichorioideae</taxon>
        <taxon>Cichorieae</taxon>
        <taxon>Cichoriinae</taxon>
        <taxon>Cichorium</taxon>
    </lineage>
</organism>
<evidence type="ECO:0000313" key="2">
    <source>
        <dbReference type="Proteomes" id="UP001055811"/>
    </source>
</evidence>
<dbReference type="Proteomes" id="UP001055811">
    <property type="component" value="Linkage Group LG01"/>
</dbReference>
<protein>
    <submittedName>
        <fullName evidence="1">Uncharacterized protein</fullName>
    </submittedName>
</protein>
<keyword evidence="2" id="KW-1185">Reference proteome</keyword>
<evidence type="ECO:0000313" key="1">
    <source>
        <dbReference type="EMBL" id="KAI3792663.1"/>
    </source>
</evidence>